<evidence type="ECO:0000313" key="3">
    <source>
        <dbReference type="Proteomes" id="UP000266723"/>
    </source>
</evidence>
<dbReference type="EMBL" id="QGKV02000759">
    <property type="protein sequence ID" value="KAF3567297.1"/>
    <property type="molecule type" value="Genomic_DNA"/>
</dbReference>
<sequence>MLLCRCPLVEGNRHSGLRLVNSDGDSWDAFPNNLVYVLNGCVFCFSVGVLLKRGFAFSVYNMNILLEGLCKNLEYGKTVTLLREVIKFEFSAAGCWDIMPPHGCYGMQAEANRRNRGPTLESEGEHQTHFNIAGIKKSSANLVSEAAKIK</sequence>
<organism evidence="2 3">
    <name type="scientific">Brassica cretica</name>
    <name type="common">Mustard</name>
    <dbReference type="NCBI Taxonomy" id="69181"/>
    <lineage>
        <taxon>Eukaryota</taxon>
        <taxon>Viridiplantae</taxon>
        <taxon>Streptophyta</taxon>
        <taxon>Embryophyta</taxon>
        <taxon>Tracheophyta</taxon>
        <taxon>Spermatophyta</taxon>
        <taxon>Magnoliopsida</taxon>
        <taxon>eudicotyledons</taxon>
        <taxon>Gunneridae</taxon>
        <taxon>Pentapetalae</taxon>
        <taxon>rosids</taxon>
        <taxon>malvids</taxon>
        <taxon>Brassicales</taxon>
        <taxon>Brassicaceae</taxon>
        <taxon>Brassiceae</taxon>
        <taxon>Brassica</taxon>
    </lineage>
</organism>
<accession>A0ABQ7D4E2</accession>
<protein>
    <submittedName>
        <fullName evidence="2">Uncharacterized protein</fullName>
    </submittedName>
</protein>
<name>A0ABQ7D4E2_BRACR</name>
<keyword evidence="1" id="KW-1133">Transmembrane helix</keyword>
<evidence type="ECO:0000313" key="2">
    <source>
        <dbReference type="EMBL" id="KAF3567297.1"/>
    </source>
</evidence>
<keyword evidence="1" id="KW-0472">Membrane</keyword>
<comment type="caution">
    <text evidence="2">The sequence shown here is derived from an EMBL/GenBank/DDBJ whole genome shotgun (WGS) entry which is preliminary data.</text>
</comment>
<reference evidence="2 3" key="1">
    <citation type="journal article" date="2020" name="BMC Genomics">
        <title>Intraspecific diversification of the crop wild relative Brassica cretica Lam. using demographic model selection.</title>
        <authorList>
            <person name="Kioukis A."/>
            <person name="Michalopoulou V.A."/>
            <person name="Briers L."/>
            <person name="Pirintsos S."/>
            <person name="Studholme D.J."/>
            <person name="Pavlidis P."/>
            <person name="Sarris P.F."/>
        </authorList>
    </citation>
    <scope>NUCLEOTIDE SEQUENCE [LARGE SCALE GENOMIC DNA]</scope>
    <source>
        <strain evidence="3">cv. PFS-1207/04</strain>
    </source>
</reference>
<proteinExistence type="predicted"/>
<feature type="transmembrane region" description="Helical" evidence="1">
    <location>
        <begin position="34"/>
        <end position="51"/>
    </location>
</feature>
<evidence type="ECO:0000256" key="1">
    <source>
        <dbReference type="SAM" id="Phobius"/>
    </source>
</evidence>
<dbReference type="Proteomes" id="UP000266723">
    <property type="component" value="Unassembled WGS sequence"/>
</dbReference>
<keyword evidence="3" id="KW-1185">Reference proteome</keyword>
<keyword evidence="1" id="KW-0812">Transmembrane</keyword>
<gene>
    <name evidence="2" type="ORF">DY000_02011241</name>
</gene>